<dbReference type="Proteomes" id="UP001358614">
    <property type="component" value="Chromosome 2"/>
</dbReference>
<protein>
    <submittedName>
        <fullName evidence="2">Uncharacterized protein</fullName>
    </submittedName>
</protein>
<reference evidence="2 3" key="1">
    <citation type="submission" date="2024-01" db="EMBL/GenBank/DDBJ databases">
        <title>Comparative genomics of Cryptococcus and Kwoniella reveals pathogenesis evolution and contrasting modes of karyotype evolution via chromosome fusion or intercentromeric recombination.</title>
        <authorList>
            <person name="Coelho M.A."/>
            <person name="David-Palma M."/>
            <person name="Shea T."/>
            <person name="Bowers K."/>
            <person name="McGinley-Smith S."/>
            <person name="Mohammad A.W."/>
            <person name="Gnirke A."/>
            <person name="Yurkov A.M."/>
            <person name="Nowrousian M."/>
            <person name="Sun S."/>
            <person name="Cuomo C.A."/>
            <person name="Heitman J."/>
        </authorList>
    </citation>
    <scope>NUCLEOTIDE SEQUENCE [LARGE SCALE GENOMIC DNA]</scope>
    <source>
        <strain evidence="2 3">PYCC6329</strain>
    </source>
</reference>
<feature type="compositionally biased region" description="Basic residues" evidence="1">
    <location>
        <begin position="434"/>
        <end position="445"/>
    </location>
</feature>
<dbReference type="KEGG" id="ker:91105883"/>
<feature type="compositionally biased region" description="Basic and acidic residues" evidence="1">
    <location>
        <begin position="424"/>
        <end position="433"/>
    </location>
</feature>
<feature type="region of interest" description="Disordered" evidence="1">
    <location>
        <begin position="408"/>
        <end position="445"/>
    </location>
</feature>
<dbReference type="EMBL" id="CP144090">
    <property type="protein sequence ID" value="WWD08967.1"/>
    <property type="molecule type" value="Genomic_DNA"/>
</dbReference>
<feature type="compositionally biased region" description="Basic and acidic residues" evidence="1">
    <location>
        <begin position="240"/>
        <end position="262"/>
    </location>
</feature>
<name>A0AAX4KRT5_9TREE</name>
<gene>
    <name evidence="2" type="ORF">V865_007082</name>
</gene>
<evidence type="ECO:0000313" key="3">
    <source>
        <dbReference type="Proteomes" id="UP001358614"/>
    </source>
</evidence>
<organism evidence="2 3">
    <name type="scientific">Kwoniella europaea PYCC6329</name>
    <dbReference type="NCBI Taxonomy" id="1423913"/>
    <lineage>
        <taxon>Eukaryota</taxon>
        <taxon>Fungi</taxon>
        <taxon>Dikarya</taxon>
        <taxon>Basidiomycota</taxon>
        <taxon>Agaricomycotina</taxon>
        <taxon>Tremellomycetes</taxon>
        <taxon>Tremellales</taxon>
        <taxon>Cryptococcaceae</taxon>
        <taxon>Kwoniella</taxon>
    </lineage>
</organism>
<feature type="compositionally biased region" description="Acidic residues" evidence="1">
    <location>
        <begin position="300"/>
        <end position="314"/>
    </location>
</feature>
<evidence type="ECO:0000313" key="2">
    <source>
        <dbReference type="EMBL" id="WWD08967.1"/>
    </source>
</evidence>
<sequence>MSIHDSQPFPTLDFALSAVEAHTLEALSVTTFSFSQNLDGDEAAFACDLRESLNNRGYRVAPEPHLLKKHATKARFGVQICGNDPDAPKEALPKHWKAFTFHKLVDFIRLSEFQAAVLYWQGIENDGRLPYDQRRFVNLTVEGRGIEMTIRAFGKNCPMIRTYIKSLKDYRVESRYRDIYMLSPHISSIDRPENRILGYAIDRNKLDTDDDEEEEEEWGGISPLNVGSPASKVDEEEVYDDSRTGEEEGDVHVEEHHQERPGMVEGNDIVYIEEQVECFAEDDESEHDTDQSTYEGGSWADDEADSEEGEDDWKSEDRTSLDDGLGAGHGIEEEQEEVEKEAPVEVDREEDEEGEQYHNGEEYYIDGGEDDWYGEEQYMGDQGINYEDLLPAEEETLEWNEGIEVQHVHPGIPHVRKRSPSPADIKDKRDRSPVRKRMRIRSPSP</sequence>
<keyword evidence="3" id="KW-1185">Reference proteome</keyword>
<feature type="region of interest" description="Disordered" evidence="1">
    <location>
        <begin position="280"/>
        <end position="375"/>
    </location>
</feature>
<dbReference type="AlphaFoldDB" id="A0AAX4KRT5"/>
<feature type="compositionally biased region" description="Acidic residues" evidence="1">
    <location>
        <begin position="363"/>
        <end position="374"/>
    </location>
</feature>
<feature type="region of interest" description="Disordered" evidence="1">
    <location>
        <begin position="206"/>
        <end position="266"/>
    </location>
</feature>
<feature type="compositionally biased region" description="Acidic residues" evidence="1">
    <location>
        <begin position="208"/>
        <end position="218"/>
    </location>
</feature>
<evidence type="ECO:0000256" key="1">
    <source>
        <dbReference type="SAM" id="MobiDB-lite"/>
    </source>
</evidence>
<dbReference type="GeneID" id="91105883"/>
<accession>A0AAX4KRT5</accession>
<dbReference type="RefSeq" id="XP_066086934.1">
    <property type="nucleotide sequence ID" value="XM_066230837.1"/>
</dbReference>
<proteinExistence type="predicted"/>